<evidence type="ECO:0000313" key="2">
    <source>
        <dbReference type="EMBL" id="KAJ9485813.1"/>
    </source>
</evidence>
<feature type="compositionally biased region" description="Polar residues" evidence="1">
    <location>
        <begin position="27"/>
        <end position="44"/>
    </location>
</feature>
<sequence length="197" mass="21855">MPSSTVNPVTPTPSNTVSQDTRDTEATPPSQGQQNLTVESQYPTTHLPVNDRDSSSESPSVHDTEPPQPTSVLTESRKPKRKTTTDDIRRMFGDFYPEMVSDCDYIDAIADTAARITNMQAELNTPEAQRILSLHEEVLRDHEEFNDMASETAQRLALRDDRQGCMLKAALDSVRAAYAEAYGQTESDEESNDDVSS</sequence>
<keyword evidence="3" id="KW-1185">Reference proteome</keyword>
<accession>A0AAI9TET4</accession>
<reference evidence="2" key="2">
    <citation type="journal article" date="2016" name="Fungal Biol.">
        <title>Ochratoxin A production by Penicillium thymicola.</title>
        <authorList>
            <person name="Nguyen H.D.T."/>
            <person name="McMullin D.R."/>
            <person name="Ponomareva E."/>
            <person name="Riley R."/>
            <person name="Pomraning K.R."/>
            <person name="Baker S.E."/>
            <person name="Seifert K.A."/>
        </authorList>
    </citation>
    <scope>NUCLEOTIDE SEQUENCE</scope>
    <source>
        <strain evidence="2">DAOM 180753</strain>
    </source>
</reference>
<gene>
    <name evidence="2" type="ORF">VN97_g7533</name>
</gene>
<dbReference type="AlphaFoldDB" id="A0AAI9TET4"/>
<proteinExistence type="predicted"/>
<organism evidence="2 3">
    <name type="scientific">Penicillium thymicola</name>
    <dbReference type="NCBI Taxonomy" id="293382"/>
    <lineage>
        <taxon>Eukaryota</taxon>
        <taxon>Fungi</taxon>
        <taxon>Dikarya</taxon>
        <taxon>Ascomycota</taxon>
        <taxon>Pezizomycotina</taxon>
        <taxon>Eurotiomycetes</taxon>
        <taxon>Eurotiomycetidae</taxon>
        <taxon>Eurotiales</taxon>
        <taxon>Aspergillaceae</taxon>
        <taxon>Penicillium</taxon>
    </lineage>
</organism>
<protein>
    <submittedName>
        <fullName evidence="2">Uncharacterized protein</fullName>
    </submittedName>
</protein>
<dbReference type="EMBL" id="LACB01000245">
    <property type="protein sequence ID" value="KAJ9485813.1"/>
    <property type="molecule type" value="Genomic_DNA"/>
</dbReference>
<evidence type="ECO:0000313" key="3">
    <source>
        <dbReference type="Proteomes" id="UP001227192"/>
    </source>
</evidence>
<name>A0AAI9TET4_PENTH</name>
<feature type="compositionally biased region" description="Low complexity" evidence="1">
    <location>
        <begin position="1"/>
        <end position="18"/>
    </location>
</feature>
<dbReference type="Proteomes" id="UP001227192">
    <property type="component" value="Unassembled WGS sequence"/>
</dbReference>
<reference evidence="2" key="1">
    <citation type="submission" date="2015-06" db="EMBL/GenBank/DDBJ databases">
        <authorList>
            <person name="Nguyen H."/>
        </authorList>
    </citation>
    <scope>NUCLEOTIDE SEQUENCE</scope>
    <source>
        <strain evidence="2">DAOM 180753</strain>
    </source>
</reference>
<feature type="region of interest" description="Disordered" evidence="1">
    <location>
        <begin position="1"/>
        <end position="84"/>
    </location>
</feature>
<feature type="compositionally biased region" description="Basic and acidic residues" evidence="1">
    <location>
        <begin position="49"/>
        <end position="65"/>
    </location>
</feature>
<comment type="caution">
    <text evidence="2">The sequence shown here is derived from an EMBL/GenBank/DDBJ whole genome shotgun (WGS) entry which is preliminary data.</text>
</comment>
<evidence type="ECO:0000256" key="1">
    <source>
        <dbReference type="SAM" id="MobiDB-lite"/>
    </source>
</evidence>